<organism evidence="2 3">
    <name type="scientific">Romeriopsis navalis LEGE 11480</name>
    <dbReference type="NCBI Taxonomy" id="2777977"/>
    <lineage>
        <taxon>Bacteria</taxon>
        <taxon>Bacillati</taxon>
        <taxon>Cyanobacteriota</taxon>
        <taxon>Cyanophyceae</taxon>
        <taxon>Leptolyngbyales</taxon>
        <taxon>Leptolyngbyaceae</taxon>
        <taxon>Romeriopsis</taxon>
        <taxon>Romeriopsis navalis</taxon>
    </lineage>
</organism>
<dbReference type="RefSeq" id="WP_264325154.1">
    <property type="nucleotide sequence ID" value="NZ_JADEXQ010000033.1"/>
</dbReference>
<reference evidence="2" key="1">
    <citation type="submission" date="2020-10" db="EMBL/GenBank/DDBJ databases">
        <authorList>
            <person name="Castelo-Branco R."/>
            <person name="Eusebio N."/>
            <person name="Adriana R."/>
            <person name="Vieira A."/>
            <person name="Brugerolle De Fraissinette N."/>
            <person name="Rezende De Castro R."/>
            <person name="Schneider M.P."/>
            <person name="Vasconcelos V."/>
            <person name="Leao P.N."/>
        </authorList>
    </citation>
    <scope>NUCLEOTIDE SEQUENCE</scope>
    <source>
        <strain evidence="2">LEGE 11480</strain>
    </source>
</reference>
<protein>
    <submittedName>
        <fullName evidence="2">PepSY domain-containing protein</fullName>
    </submittedName>
</protein>
<proteinExistence type="predicted"/>
<gene>
    <name evidence="2" type="ORF">IQ266_11360</name>
</gene>
<sequence>MRLPQIIRRTHRLLAPIMVMPLVITLLSGSLFQIAAISGKEKQFLWLLDLHRGKFGYFNLELIYPFLNAIGLLTLLITGIIMWLRLPARTPTQAPPS</sequence>
<keyword evidence="1" id="KW-0472">Membrane</keyword>
<feature type="transmembrane region" description="Helical" evidence="1">
    <location>
        <begin position="63"/>
        <end position="84"/>
    </location>
</feature>
<keyword evidence="1" id="KW-1133">Transmembrane helix</keyword>
<dbReference type="Proteomes" id="UP000625316">
    <property type="component" value="Unassembled WGS sequence"/>
</dbReference>
<comment type="caution">
    <text evidence="2">The sequence shown here is derived from an EMBL/GenBank/DDBJ whole genome shotgun (WGS) entry which is preliminary data.</text>
</comment>
<evidence type="ECO:0000313" key="3">
    <source>
        <dbReference type="Proteomes" id="UP000625316"/>
    </source>
</evidence>
<dbReference type="AlphaFoldDB" id="A0A928VQM8"/>
<keyword evidence="3" id="KW-1185">Reference proteome</keyword>
<name>A0A928VQM8_9CYAN</name>
<keyword evidence="1" id="KW-0812">Transmembrane</keyword>
<accession>A0A928VQM8</accession>
<evidence type="ECO:0000256" key="1">
    <source>
        <dbReference type="SAM" id="Phobius"/>
    </source>
</evidence>
<dbReference type="EMBL" id="JADEXQ010000033">
    <property type="protein sequence ID" value="MBE9030329.1"/>
    <property type="molecule type" value="Genomic_DNA"/>
</dbReference>
<evidence type="ECO:0000313" key="2">
    <source>
        <dbReference type="EMBL" id="MBE9030329.1"/>
    </source>
</evidence>